<evidence type="ECO:0000313" key="3">
    <source>
        <dbReference type="Proteomes" id="UP000266067"/>
    </source>
</evidence>
<reference evidence="2 3" key="1">
    <citation type="submission" date="2018-08" db="EMBL/GenBank/DDBJ databases">
        <title>Proposal of Muricauda 72 sp.nov. and Muricauda NH166 sp.nov., isolated from seawater.</title>
        <authorList>
            <person name="Cheng H."/>
            <person name="Wu Y.-H."/>
            <person name="Guo L.-L."/>
            <person name="Xu X.-W."/>
        </authorList>
    </citation>
    <scope>NUCLEOTIDE SEQUENCE [LARGE SCALE GENOMIC DNA]</scope>
    <source>
        <strain evidence="2 3">KCTC 22173</strain>
    </source>
</reference>
<evidence type="ECO:0000256" key="1">
    <source>
        <dbReference type="SAM" id="MobiDB-lite"/>
    </source>
</evidence>
<dbReference type="OrthoDB" id="1442826at2"/>
<proteinExistence type="predicted"/>
<evidence type="ECO:0000313" key="2">
    <source>
        <dbReference type="EMBL" id="RIV37516.1"/>
    </source>
</evidence>
<accession>A0A3A1NB29</accession>
<feature type="region of interest" description="Disordered" evidence="1">
    <location>
        <begin position="199"/>
        <end position="224"/>
    </location>
</feature>
<organism evidence="2 3">
    <name type="scientific">Flagellimonas lutimaris</name>
    <dbReference type="NCBI Taxonomy" id="475082"/>
    <lineage>
        <taxon>Bacteria</taxon>
        <taxon>Pseudomonadati</taxon>
        <taxon>Bacteroidota</taxon>
        <taxon>Flavobacteriia</taxon>
        <taxon>Flavobacteriales</taxon>
        <taxon>Flavobacteriaceae</taxon>
        <taxon>Flagellimonas</taxon>
    </lineage>
</organism>
<dbReference type="EMBL" id="QXFH01000023">
    <property type="protein sequence ID" value="RIV37516.1"/>
    <property type="molecule type" value="Genomic_DNA"/>
</dbReference>
<dbReference type="AlphaFoldDB" id="A0A3A1NB29"/>
<protein>
    <submittedName>
        <fullName evidence="2">Uncharacterized protein</fullName>
    </submittedName>
</protein>
<dbReference type="RefSeq" id="WP_119606333.1">
    <property type="nucleotide sequence ID" value="NZ_QXFH01000023.1"/>
</dbReference>
<gene>
    <name evidence="2" type="ORF">D2V08_01250</name>
</gene>
<comment type="caution">
    <text evidence="2">The sequence shown here is derived from an EMBL/GenBank/DDBJ whole genome shotgun (WGS) entry which is preliminary data.</text>
</comment>
<name>A0A3A1NB29_9FLAO</name>
<keyword evidence="3" id="KW-1185">Reference proteome</keyword>
<sequence>MNYIKHLNASLVEIYGDERLCPGHISLYLALFFYWNMYRFPEEFPVNRQELMKMAKIGSKSTYHRLLKQLDHMGYINYSPSHSPTSPSKVGLSQNWDKSGTVMERSRSIFRTYCPTSVPDTLVKKTNQTNKRSLGAQPRSQLEVLNFFKENGYGKEEAQRFFNHYKAIGWKIGGKISIVDWKAAADNWMLKADEIKKANRSSKVQSRNRDHLMVETQKDYGQPL</sequence>
<dbReference type="Proteomes" id="UP000266067">
    <property type="component" value="Unassembled WGS sequence"/>
</dbReference>
<feature type="compositionally biased region" description="Basic and acidic residues" evidence="1">
    <location>
        <begin position="207"/>
        <end position="218"/>
    </location>
</feature>